<evidence type="ECO:0000313" key="1">
    <source>
        <dbReference type="EMBL" id="RAH84206.1"/>
    </source>
</evidence>
<dbReference type="EMBL" id="KZ824779">
    <property type="protein sequence ID" value="RAH84206.1"/>
    <property type="molecule type" value="Genomic_DNA"/>
</dbReference>
<reference evidence="1 2" key="1">
    <citation type="submission" date="2018-02" db="EMBL/GenBank/DDBJ databases">
        <title>The genomes of Aspergillus section Nigri reveals drivers in fungal speciation.</title>
        <authorList>
            <consortium name="DOE Joint Genome Institute"/>
            <person name="Vesth T.C."/>
            <person name="Nybo J."/>
            <person name="Theobald S."/>
            <person name="Brandl J."/>
            <person name="Frisvad J.C."/>
            <person name="Nielsen K.F."/>
            <person name="Lyhne E.K."/>
            <person name="Kogle M.E."/>
            <person name="Kuo A."/>
            <person name="Riley R."/>
            <person name="Clum A."/>
            <person name="Nolan M."/>
            <person name="Lipzen A."/>
            <person name="Salamov A."/>
            <person name="Henrissat B."/>
            <person name="Wiebenga A."/>
            <person name="De vries R.P."/>
            <person name="Grigoriev I.V."/>
            <person name="Mortensen U.H."/>
            <person name="Andersen M.R."/>
            <person name="Baker S.E."/>
        </authorList>
    </citation>
    <scope>NUCLEOTIDE SEQUENCE [LARGE SCALE GENOMIC DNA]</scope>
    <source>
        <strain evidence="1 2">CBS 114.51</strain>
    </source>
</reference>
<dbReference type="AlphaFoldDB" id="A0A8T8X7V0"/>
<name>A0A8T8X7V0_ASPJA</name>
<accession>A0A8T8X7V0</accession>
<dbReference type="GeneID" id="37170011"/>
<sequence length="118" mass="13639">MPPRRSLFNAVDGQTHSLFSFLSPQFQPTEPQSFSERSTHYHFQLPSRAAYQLRSANSSLAVHSLTISYIFFFIFQYDFPNFISSPPTPPTNSSTIDFLCDLIYLLLLLPRPRNRVYS</sequence>
<gene>
    <name evidence="1" type="ORF">BO86DRAFT_15191</name>
</gene>
<proteinExistence type="predicted"/>
<protein>
    <submittedName>
        <fullName evidence="1">Uncharacterized protein</fullName>
    </submittedName>
</protein>
<dbReference type="Proteomes" id="UP000249497">
    <property type="component" value="Unassembled WGS sequence"/>
</dbReference>
<keyword evidence="2" id="KW-1185">Reference proteome</keyword>
<organism evidence="1 2">
    <name type="scientific">Aspergillus japonicus CBS 114.51</name>
    <dbReference type="NCBI Taxonomy" id="1448312"/>
    <lineage>
        <taxon>Eukaryota</taxon>
        <taxon>Fungi</taxon>
        <taxon>Dikarya</taxon>
        <taxon>Ascomycota</taxon>
        <taxon>Pezizomycotina</taxon>
        <taxon>Eurotiomycetes</taxon>
        <taxon>Eurotiomycetidae</taxon>
        <taxon>Eurotiales</taxon>
        <taxon>Aspergillaceae</taxon>
        <taxon>Aspergillus</taxon>
        <taxon>Aspergillus subgen. Circumdati</taxon>
    </lineage>
</organism>
<dbReference type="RefSeq" id="XP_025530100.1">
    <property type="nucleotide sequence ID" value="XM_025666319.1"/>
</dbReference>
<evidence type="ECO:0000313" key="2">
    <source>
        <dbReference type="Proteomes" id="UP000249497"/>
    </source>
</evidence>